<accession>A0ACC7LM93</accession>
<evidence type="ECO:0000313" key="1">
    <source>
        <dbReference type="EMBL" id="MFH6604878.1"/>
    </source>
</evidence>
<comment type="caution">
    <text evidence="1">The sequence shown here is derived from an EMBL/GenBank/DDBJ whole genome shotgun (WGS) entry which is preliminary data.</text>
</comment>
<dbReference type="EMBL" id="JBHFPV010000005">
    <property type="protein sequence ID" value="MFH6604878.1"/>
    <property type="molecule type" value="Genomic_DNA"/>
</dbReference>
<protein>
    <submittedName>
        <fullName evidence="1">SMP-30/gluconolactonase/LRE family protein</fullName>
    </submittedName>
</protein>
<gene>
    <name evidence="1" type="ORF">ACEZ3G_15440</name>
</gene>
<evidence type="ECO:0000313" key="2">
    <source>
        <dbReference type="Proteomes" id="UP001595191"/>
    </source>
</evidence>
<sequence length="337" mass="37683">MKLKKRAIVQFILSLFLIFLIISCGGKKHDFKIEILDDEALQLIDPKAEIDVIGEGFEWTEGPVWVEEGGYLLFSDIPNNTVFKIDKDGNLSTYLKPSGYLGSDDYGKEPGSNGLLLDSNNKLVLMQHGERRVARMKTALDDPRPEYEALADKFEGKRFNSPNDGVYDALGNLYFTDPPYGLPKQMDDPNKELDFQGVYCLKTSGEIVLVDKLTRPNGIAFAPDGRQLYVAVSDPEHAVWYRYDIKAPGIVEHKRLFYDATDLIGQEGQQGLPDGMKMHSKGYLFATGPGGLFIFNERGHPIARIYTGQATANCAFSTDEKTLFMTADDYVLKLALL</sequence>
<organism evidence="1 2">
    <name type="scientific">Meishania litoralis</name>
    <dbReference type="NCBI Taxonomy" id="3434685"/>
    <lineage>
        <taxon>Bacteria</taxon>
        <taxon>Pseudomonadati</taxon>
        <taxon>Bacteroidota</taxon>
        <taxon>Flavobacteriia</taxon>
        <taxon>Flavobacteriales</taxon>
        <taxon>Flavobacteriaceae</taxon>
        <taxon>Meishania</taxon>
    </lineage>
</organism>
<reference evidence="1" key="1">
    <citation type="submission" date="2024-09" db="EMBL/GenBank/DDBJ databases">
        <authorList>
            <person name="Liu J."/>
        </authorList>
    </citation>
    <scope>NUCLEOTIDE SEQUENCE</scope>
    <source>
        <strain evidence="1">NBU2967</strain>
    </source>
</reference>
<dbReference type="Proteomes" id="UP001595191">
    <property type="component" value="Unassembled WGS sequence"/>
</dbReference>
<proteinExistence type="predicted"/>
<keyword evidence="2" id="KW-1185">Reference proteome</keyword>
<name>A0ACC7LM93_9FLAO</name>